<dbReference type="SUPFAM" id="SSF64484">
    <property type="entry name" value="beta and beta-prime subunits of DNA dependent RNA-polymerase"/>
    <property type="match status" value="1"/>
</dbReference>
<evidence type="ECO:0000259" key="12">
    <source>
        <dbReference type="Pfam" id="PF04998"/>
    </source>
</evidence>
<dbReference type="FunFam" id="1.10.150.390:FF:000001">
    <property type="entry name" value="DNA-directed RNA polymerase subunit"/>
    <property type="match status" value="1"/>
</dbReference>
<protein>
    <recommendedName>
        <fullName evidence="2">DNA-directed RNA polymerase</fullName>
        <ecNumber evidence="2">2.7.7.6</ecNumber>
    </recommendedName>
</protein>
<keyword evidence="10" id="KW-0539">Nucleus</keyword>
<dbReference type="InterPro" id="IPR045867">
    <property type="entry name" value="DNA-dir_RpoC_beta_prime"/>
</dbReference>
<keyword evidence="9" id="KW-0804">Transcription</keyword>
<dbReference type="EC" id="2.7.7.6" evidence="2"/>
<evidence type="ECO:0000256" key="5">
    <source>
        <dbReference type="ARBA" id="ARBA00022695"/>
    </source>
</evidence>
<keyword evidence="5" id="KW-0548">Nucleotidyltransferase</keyword>
<dbReference type="GO" id="GO:0006351">
    <property type="term" value="P:DNA-templated transcription"/>
    <property type="evidence" value="ECO:0007669"/>
    <property type="project" value="InterPro"/>
</dbReference>
<evidence type="ECO:0000313" key="14">
    <source>
        <dbReference type="Proteomes" id="UP000031737"/>
    </source>
</evidence>
<keyword evidence="14" id="KW-1185">Reference proteome</keyword>
<dbReference type="AlphaFoldDB" id="A0A061J3D6"/>
<keyword evidence="7" id="KW-0862">Zinc</keyword>
<feature type="compositionally biased region" description="Acidic residues" evidence="11">
    <location>
        <begin position="513"/>
        <end position="523"/>
    </location>
</feature>
<evidence type="ECO:0000256" key="10">
    <source>
        <dbReference type="ARBA" id="ARBA00023242"/>
    </source>
</evidence>
<keyword evidence="4" id="KW-0808">Transferase</keyword>
<comment type="subcellular location">
    <subcellularLocation>
        <location evidence="1">Nucleus</location>
    </subcellularLocation>
</comment>
<feature type="compositionally biased region" description="Polar residues" evidence="11">
    <location>
        <begin position="484"/>
        <end position="496"/>
    </location>
</feature>
<feature type="compositionally biased region" description="Pro residues" evidence="11">
    <location>
        <begin position="498"/>
        <end position="508"/>
    </location>
</feature>
<dbReference type="Gene3D" id="1.10.150.390">
    <property type="match status" value="1"/>
</dbReference>
<evidence type="ECO:0000313" key="13">
    <source>
        <dbReference type="EMBL" id="ESL07822.1"/>
    </source>
</evidence>
<sequence>MFVDKALNMKDVKQAILRVDDGYVIETGMANDTKERTIRMRPKKNDGADSIPRLKQAIPELLARVHLRGIPGVRKALLKDRTTFTVDPATGKMTGEKTWLIDTDGTALRRTFIGIVDEKGNNIINATRTSSNKVPEVCSLLGIEAARYKMLHELREAYLAYGLNINYRHYTILVDTICQRGYLMAVSRVGINRSETSGPLMRCSFEETVKVLMAAAAFGERDPVRGVSANLVLGNQARIGTGLFDLVLNMAALQQAVPQEDAVAPGKDVNVYHGLASTQNLPSSMPHHAKHHEATPFVNDASVFFREGVGGSSLAAPFTASTLYGGVHEASAAHFSQAYPSMGLAEPRVRVPSASQPYSVMPSASMYNPASMQAPSVVPGSMDYSEASSFHLQSSMAMPSVHSSPHHEAQLAFGNSRLGGLSPAYVPSVMSSVAAQPYQCSGDSESQQSASYVPTLSPAYSAYTARRSVAASRASASRVDPQAWPQQGEDSPSYLPTSPGPHALPPPVGDFSPAEDAEEEEHH</sequence>
<name>A0A061J3D6_TRYRA</name>
<gene>
    <name evidence="13" type="ORF">TRSC58_04485</name>
</gene>
<evidence type="ECO:0000256" key="3">
    <source>
        <dbReference type="ARBA" id="ARBA00022478"/>
    </source>
</evidence>
<feature type="region of interest" description="Disordered" evidence="11">
    <location>
        <begin position="473"/>
        <end position="523"/>
    </location>
</feature>
<comment type="caution">
    <text evidence="13">The sequence shown here is derived from an EMBL/GenBank/DDBJ whole genome shotgun (WGS) entry which is preliminary data.</text>
</comment>
<dbReference type="OrthoDB" id="677667at2759"/>
<dbReference type="Proteomes" id="UP000031737">
    <property type="component" value="Unassembled WGS sequence"/>
</dbReference>
<proteinExistence type="predicted"/>
<accession>A0A061J3D6</accession>
<evidence type="ECO:0000256" key="6">
    <source>
        <dbReference type="ARBA" id="ARBA00022723"/>
    </source>
</evidence>
<reference evidence="13 14" key="1">
    <citation type="submission" date="2013-07" db="EMBL/GenBank/DDBJ databases">
        <authorList>
            <person name="Stoco P.H."/>
            <person name="Wagner G."/>
            <person name="Gerber A."/>
            <person name="Zaha A."/>
            <person name="Thompson C."/>
            <person name="Bartholomeu D.C."/>
            <person name="Luckemeyer D.D."/>
            <person name="Bahia D."/>
            <person name="Loreto E."/>
            <person name="Prestes E.B."/>
            <person name="Lima F.M."/>
            <person name="Rodrigues-Luiz G."/>
            <person name="Vallejo G.A."/>
            <person name="Filho J.F."/>
            <person name="Monteiro K.M."/>
            <person name="Tyler K.M."/>
            <person name="de Almeida L.G."/>
            <person name="Ortiz M.F."/>
            <person name="Siervo M.A."/>
            <person name="de Moraes M.H."/>
            <person name="Cunha O.L."/>
            <person name="Mendonca-Neto R."/>
            <person name="Silva R."/>
            <person name="Teixeira S.M."/>
            <person name="Murta S.M."/>
            <person name="Sincero T.C."/>
            <person name="Mendes T.A."/>
            <person name="Urmenyi T.P."/>
            <person name="Silva V.G."/>
            <person name="da Rocha W.D."/>
            <person name="Andersson B."/>
            <person name="Romanha A.J."/>
            <person name="Steindel M."/>
            <person name="de Vasconcelos A.T."/>
            <person name="Grisard E.C."/>
        </authorList>
    </citation>
    <scope>NUCLEOTIDE SEQUENCE [LARGE SCALE GENOMIC DNA]</scope>
    <source>
        <strain evidence="13 14">SC58</strain>
    </source>
</reference>
<dbReference type="PANTHER" id="PTHR19376">
    <property type="entry name" value="DNA-DIRECTED RNA POLYMERASE"/>
    <property type="match status" value="1"/>
</dbReference>
<evidence type="ECO:0000256" key="4">
    <source>
        <dbReference type="ARBA" id="ARBA00022679"/>
    </source>
</evidence>
<dbReference type="GO" id="GO:0046872">
    <property type="term" value="F:metal ion binding"/>
    <property type="evidence" value="ECO:0007669"/>
    <property type="project" value="UniProtKB-KW"/>
</dbReference>
<evidence type="ECO:0000256" key="8">
    <source>
        <dbReference type="ARBA" id="ARBA00022842"/>
    </source>
</evidence>
<dbReference type="VEuPathDB" id="TriTrypDB:TRSC58_04485"/>
<feature type="domain" description="RNA polymerase Rpb1" evidence="12">
    <location>
        <begin position="12"/>
        <end position="197"/>
    </location>
</feature>
<dbReference type="InterPro" id="IPR007081">
    <property type="entry name" value="RNA_pol_Rpb1_5"/>
</dbReference>
<keyword evidence="6" id="KW-0479">Metal-binding</keyword>
<evidence type="ECO:0000256" key="9">
    <source>
        <dbReference type="ARBA" id="ARBA00023163"/>
    </source>
</evidence>
<dbReference type="EMBL" id="AUPL01004485">
    <property type="protein sequence ID" value="ESL07822.1"/>
    <property type="molecule type" value="Genomic_DNA"/>
</dbReference>
<dbReference type="GO" id="GO:0003899">
    <property type="term" value="F:DNA-directed RNA polymerase activity"/>
    <property type="evidence" value="ECO:0007669"/>
    <property type="project" value="UniProtKB-EC"/>
</dbReference>
<evidence type="ECO:0000256" key="7">
    <source>
        <dbReference type="ARBA" id="ARBA00022833"/>
    </source>
</evidence>
<evidence type="ECO:0000256" key="2">
    <source>
        <dbReference type="ARBA" id="ARBA00012418"/>
    </source>
</evidence>
<evidence type="ECO:0000256" key="11">
    <source>
        <dbReference type="SAM" id="MobiDB-lite"/>
    </source>
</evidence>
<organism evidence="13 14">
    <name type="scientific">Trypanosoma rangeli SC58</name>
    <dbReference type="NCBI Taxonomy" id="429131"/>
    <lineage>
        <taxon>Eukaryota</taxon>
        <taxon>Discoba</taxon>
        <taxon>Euglenozoa</taxon>
        <taxon>Kinetoplastea</taxon>
        <taxon>Metakinetoplastina</taxon>
        <taxon>Trypanosomatida</taxon>
        <taxon>Trypanosomatidae</taxon>
        <taxon>Trypanosoma</taxon>
        <taxon>Herpetosoma</taxon>
    </lineage>
</organism>
<keyword evidence="8" id="KW-0460">Magnesium</keyword>
<dbReference type="PANTHER" id="PTHR19376:SF37">
    <property type="entry name" value="DNA-DIRECTED RNA POLYMERASE II SUBUNIT RPB1"/>
    <property type="match status" value="1"/>
</dbReference>
<evidence type="ECO:0000256" key="1">
    <source>
        <dbReference type="ARBA" id="ARBA00004123"/>
    </source>
</evidence>
<dbReference type="GO" id="GO:0003677">
    <property type="term" value="F:DNA binding"/>
    <property type="evidence" value="ECO:0007669"/>
    <property type="project" value="InterPro"/>
</dbReference>
<dbReference type="GO" id="GO:0005665">
    <property type="term" value="C:RNA polymerase II, core complex"/>
    <property type="evidence" value="ECO:0007669"/>
    <property type="project" value="TreeGrafter"/>
</dbReference>
<dbReference type="Pfam" id="PF04998">
    <property type="entry name" value="RNA_pol_Rpb1_5"/>
    <property type="match status" value="1"/>
</dbReference>
<keyword evidence="3" id="KW-0240">DNA-directed RNA polymerase</keyword>